<comment type="caution">
    <text evidence="1">The sequence shown here is derived from an EMBL/GenBank/DDBJ whole genome shotgun (WGS) entry which is preliminary data.</text>
</comment>
<evidence type="ECO:0000313" key="1">
    <source>
        <dbReference type="EMBL" id="KAK2952069.1"/>
    </source>
</evidence>
<name>A0ABQ9XK13_9EUKA</name>
<reference evidence="1 2" key="1">
    <citation type="journal article" date="2022" name="bioRxiv">
        <title>Genomics of Preaxostyla Flagellates Illuminates Evolutionary Transitions and the Path Towards Mitochondrial Loss.</title>
        <authorList>
            <person name="Novak L.V.F."/>
            <person name="Treitli S.C."/>
            <person name="Pyrih J."/>
            <person name="Halakuc P."/>
            <person name="Pipaliya S.V."/>
            <person name="Vacek V."/>
            <person name="Brzon O."/>
            <person name="Soukal P."/>
            <person name="Eme L."/>
            <person name="Dacks J.B."/>
            <person name="Karnkowska A."/>
            <person name="Elias M."/>
            <person name="Hampl V."/>
        </authorList>
    </citation>
    <scope>NUCLEOTIDE SEQUENCE [LARGE SCALE GENOMIC DNA]</scope>
    <source>
        <strain evidence="1">NAU3</strain>
        <tissue evidence="1">Gut</tissue>
    </source>
</reference>
<gene>
    <name evidence="1" type="ORF">BLNAU_12920</name>
</gene>
<dbReference type="Proteomes" id="UP001281761">
    <property type="component" value="Unassembled WGS sequence"/>
</dbReference>
<sequence length="103" mass="11965">MDGRRQGICIASAQKREDTKRSTLQFEHLAVSCRGRDLLSPESPLCVVRREQEPTPLLYRFTCTRLAAWMLLLRNPTLSKRVPPTRHTLLLFSHREELPVLRV</sequence>
<evidence type="ECO:0000313" key="2">
    <source>
        <dbReference type="Proteomes" id="UP001281761"/>
    </source>
</evidence>
<accession>A0ABQ9XK13</accession>
<protein>
    <submittedName>
        <fullName evidence="1">Uncharacterized protein</fullName>
    </submittedName>
</protein>
<proteinExistence type="predicted"/>
<keyword evidence="2" id="KW-1185">Reference proteome</keyword>
<dbReference type="EMBL" id="JARBJD010000108">
    <property type="protein sequence ID" value="KAK2952069.1"/>
    <property type="molecule type" value="Genomic_DNA"/>
</dbReference>
<organism evidence="1 2">
    <name type="scientific">Blattamonas nauphoetae</name>
    <dbReference type="NCBI Taxonomy" id="2049346"/>
    <lineage>
        <taxon>Eukaryota</taxon>
        <taxon>Metamonada</taxon>
        <taxon>Preaxostyla</taxon>
        <taxon>Oxymonadida</taxon>
        <taxon>Blattamonas</taxon>
    </lineage>
</organism>